<protein>
    <recommendedName>
        <fullName evidence="8">G-protein coupled receptors family 2 profile 2 domain-containing protein</fullName>
    </recommendedName>
</protein>
<sequence>MAAIQPSTYDMSTILYKDITCGTLKLRGTEERERYLTQCWLNGSIWKFKGPVLAMLLVNFEVIVALHAGFAKTISKFLKKLKNVFLKGYVFCYRNDVCLLPPIQTNLAIFVIVLRVSFGRIESTSYVQTTKLFFLSRKGLKAIFALLPLLGVTFLLGFFVDCHVAVEYAFVLLNSIQGVLFFICHCVLDDQVRNAMNKMLRKRKRVHSLQQ</sequence>
<dbReference type="PRINTS" id="PR00249">
    <property type="entry name" value="GPCRSECRETIN"/>
</dbReference>
<dbReference type="Gene3D" id="1.20.1070.10">
    <property type="entry name" value="Rhodopsin 7-helix transmembrane proteins"/>
    <property type="match status" value="1"/>
</dbReference>
<dbReference type="PANTHER" id="PTHR12011">
    <property type="entry name" value="ADHESION G-PROTEIN COUPLED RECEPTOR"/>
    <property type="match status" value="1"/>
</dbReference>
<dbReference type="Pfam" id="PF00002">
    <property type="entry name" value="7tm_2"/>
    <property type="match status" value="1"/>
</dbReference>
<proteinExistence type="predicted"/>
<dbReference type="EMBL" id="CALNXJ010000053">
    <property type="protein sequence ID" value="CAH3153286.1"/>
    <property type="molecule type" value="Genomic_DNA"/>
</dbReference>
<evidence type="ECO:0000256" key="2">
    <source>
        <dbReference type="ARBA" id="ARBA00022692"/>
    </source>
</evidence>
<comment type="subcellular location">
    <subcellularLocation>
        <location evidence="1">Membrane</location>
        <topology evidence="1">Multi-pass membrane protein</topology>
    </subcellularLocation>
</comment>
<evidence type="ECO:0008006" key="8">
    <source>
        <dbReference type="Google" id="ProtNLM"/>
    </source>
</evidence>
<name>A0AAU9XR25_9CNID</name>
<evidence type="ECO:0000256" key="1">
    <source>
        <dbReference type="ARBA" id="ARBA00004141"/>
    </source>
</evidence>
<keyword evidence="4 5" id="KW-0472">Membrane</keyword>
<dbReference type="GO" id="GO:0004930">
    <property type="term" value="F:G protein-coupled receptor activity"/>
    <property type="evidence" value="ECO:0007669"/>
    <property type="project" value="InterPro"/>
</dbReference>
<dbReference type="AlphaFoldDB" id="A0AAU9XR25"/>
<reference evidence="6 7" key="1">
    <citation type="submission" date="2022-05" db="EMBL/GenBank/DDBJ databases">
        <authorList>
            <consortium name="Genoscope - CEA"/>
            <person name="William W."/>
        </authorList>
    </citation>
    <scope>NUCLEOTIDE SEQUENCE [LARGE SCALE GENOMIC DNA]</scope>
</reference>
<dbReference type="PANTHER" id="PTHR12011:SF347">
    <property type="entry name" value="FI21270P1-RELATED"/>
    <property type="match status" value="1"/>
</dbReference>
<dbReference type="InterPro" id="IPR000832">
    <property type="entry name" value="GPCR_2_secretin-like"/>
</dbReference>
<evidence type="ECO:0000256" key="5">
    <source>
        <dbReference type="SAM" id="Phobius"/>
    </source>
</evidence>
<keyword evidence="2 5" id="KW-0812">Transmembrane</keyword>
<evidence type="ECO:0000256" key="3">
    <source>
        <dbReference type="ARBA" id="ARBA00022989"/>
    </source>
</evidence>
<dbReference type="GO" id="GO:0005886">
    <property type="term" value="C:plasma membrane"/>
    <property type="evidence" value="ECO:0007669"/>
    <property type="project" value="TreeGrafter"/>
</dbReference>
<feature type="transmembrane region" description="Helical" evidence="5">
    <location>
        <begin position="140"/>
        <end position="160"/>
    </location>
</feature>
<feature type="transmembrane region" description="Helical" evidence="5">
    <location>
        <begin position="166"/>
        <end position="188"/>
    </location>
</feature>
<gene>
    <name evidence="6" type="ORF">PMEA_00027034</name>
</gene>
<evidence type="ECO:0000313" key="6">
    <source>
        <dbReference type="EMBL" id="CAH3153286.1"/>
    </source>
</evidence>
<keyword evidence="7" id="KW-1185">Reference proteome</keyword>
<organism evidence="6 7">
    <name type="scientific">Pocillopora meandrina</name>
    <dbReference type="NCBI Taxonomy" id="46732"/>
    <lineage>
        <taxon>Eukaryota</taxon>
        <taxon>Metazoa</taxon>
        <taxon>Cnidaria</taxon>
        <taxon>Anthozoa</taxon>
        <taxon>Hexacorallia</taxon>
        <taxon>Scleractinia</taxon>
        <taxon>Astrocoeniina</taxon>
        <taxon>Pocilloporidae</taxon>
        <taxon>Pocillopora</taxon>
    </lineage>
</organism>
<evidence type="ECO:0000256" key="4">
    <source>
        <dbReference type="ARBA" id="ARBA00023136"/>
    </source>
</evidence>
<feature type="transmembrane region" description="Helical" evidence="5">
    <location>
        <begin position="52"/>
        <end position="71"/>
    </location>
</feature>
<keyword evidence="3 5" id="KW-1133">Transmembrane helix</keyword>
<accession>A0AAU9XR25</accession>
<comment type="caution">
    <text evidence="6">The sequence shown here is derived from an EMBL/GenBank/DDBJ whole genome shotgun (WGS) entry which is preliminary data.</text>
</comment>
<dbReference type="Proteomes" id="UP001159428">
    <property type="component" value="Unassembled WGS sequence"/>
</dbReference>
<evidence type="ECO:0000313" key="7">
    <source>
        <dbReference type="Proteomes" id="UP001159428"/>
    </source>
</evidence>
<feature type="non-terminal residue" evidence="6">
    <location>
        <position position="211"/>
    </location>
</feature>